<evidence type="ECO:0000313" key="3">
    <source>
        <dbReference type="Proteomes" id="UP001189429"/>
    </source>
</evidence>
<organism evidence="2 3">
    <name type="scientific">Prorocentrum cordatum</name>
    <dbReference type="NCBI Taxonomy" id="2364126"/>
    <lineage>
        <taxon>Eukaryota</taxon>
        <taxon>Sar</taxon>
        <taxon>Alveolata</taxon>
        <taxon>Dinophyceae</taxon>
        <taxon>Prorocentrales</taxon>
        <taxon>Prorocentraceae</taxon>
        <taxon>Prorocentrum</taxon>
    </lineage>
</organism>
<dbReference type="Gene3D" id="2.60.120.310">
    <property type="entry name" value="Copper type II, ascorbate-dependent monooxygenase, N-terminal domain"/>
    <property type="match status" value="1"/>
</dbReference>
<gene>
    <name evidence="2" type="ORF">PCOR1329_LOCUS31455</name>
</gene>
<feature type="domain" description="Copper type II ascorbate-dependent monooxygenase N-terminal" evidence="1">
    <location>
        <begin position="359"/>
        <end position="472"/>
    </location>
</feature>
<dbReference type="Pfam" id="PF01082">
    <property type="entry name" value="Cu2_monooxygen"/>
    <property type="match status" value="1"/>
</dbReference>
<sequence>MGCVAMLALSATRGGMEPTSAFVDFSGASSDNVRFHGSGSTSAGFDAPTRLLFLGDSQSDRLARLMQMINGGDQYRCPASYAEPWGPKVVNHGEPGGCVIQGFGTERCTMCMKPTTSKSKIIHTTRDVIVKEQAPYVFVIDSNYYRGWETAPKDDPKRQVGLWGMELPLQEALQRMITHIALNGARHIFLSTSSPFLRFKNFTQEHVGATLQRNVFQKVVGTMRCRSSTHAGHRVLVSIVHYHKLVCPNFDERVAEKVRGKSELCNQSGPGFAKKMDDYNFHANFGPGGKYLVRQLQEALYTGIARQGSRFAKPFEGPVRYRRQDELLKSPEGLLTTTEICVKRTQPRVTEMLLQHQGANIELPNGEKDVYMCRGFKFDGLEDGTGITSLSVIKDKETWNRIHHVAHFSCDPSFKPPEDFQESFPCTHSPFWDGCSRMVHVFNNGAAEFALPRGFAFPLPTKNAMLQVHYKRGEAKFSDTFLDSTGVRINLDRDLQPVHLFELGPRSAQMLSIPPKTSASCCAVNMCAGLLE</sequence>
<dbReference type="EMBL" id="CAUYUJ010012411">
    <property type="protein sequence ID" value="CAK0833888.1"/>
    <property type="molecule type" value="Genomic_DNA"/>
</dbReference>
<dbReference type="Proteomes" id="UP001189429">
    <property type="component" value="Unassembled WGS sequence"/>
</dbReference>
<dbReference type="SUPFAM" id="SSF49742">
    <property type="entry name" value="PHM/PNGase F"/>
    <property type="match status" value="1"/>
</dbReference>
<accession>A0ABN9SPR5</accession>
<dbReference type="InterPro" id="IPR008977">
    <property type="entry name" value="PHM/PNGase_F_dom_sf"/>
</dbReference>
<dbReference type="InterPro" id="IPR000323">
    <property type="entry name" value="Cu2_ascorb_mOase_N"/>
</dbReference>
<dbReference type="InterPro" id="IPR036939">
    <property type="entry name" value="Cu2_ascorb_mOase_N_sf"/>
</dbReference>
<reference evidence="2" key="1">
    <citation type="submission" date="2023-10" db="EMBL/GenBank/DDBJ databases">
        <authorList>
            <person name="Chen Y."/>
            <person name="Shah S."/>
            <person name="Dougan E. K."/>
            <person name="Thang M."/>
            <person name="Chan C."/>
        </authorList>
    </citation>
    <scope>NUCLEOTIDE SEQUENCE [LARGE SCALE GENOMIC DNA]</scope>
</reference>
<proteinExistence type="predicted"/>
<comment type="caution">
    <text evidence="2">The sequence shown here is derived from an EMBL/GenBank/DDBJ whole genome shotgun (WGS) entry which is preliminary data.</text>
</comment>
<keyword evidence="3" id="KW-1185">Reference proteome</keyword>
<name>A0ABN9SPR5_9DINO</name>
<evidence type="ECO:0000313" key="2">
    <source>
        <dbReference type="EMBL" id="CAK0833888.1"/>
    </source>
</evidence>
<evidence type="ECO:0000259" key="1">
    <source>
        <dbReference type="Pfam" id="PF01082"/>
    </source>
</evidence>
<protein>
    <recommendedName>
        <fullName evidence="1">Copper type II ascorbate-dependent monooxygenase N-terminal domain-containing protein</fullName>
    </recommendedName>
</protein>